<dbReference type="EMBL" id="BCLP01063361">
    <property type="protein sequence ID" value="GAU10909.1"/>
    <property type="molecule type" value="Genomic_DNA"/>
</dbReference>
<sequence length="113" mass="12380">SLSLSADSWSWKFEPSGMYSVKSAYLSLLGEVQGGTVRPVAQITVLASLWKSWAPLKVVVFSWKLLQDRIPSRLNLLRRRVFPNPESALCALCGLSGESSAHLFISCPVVSSI</sequence>
<name>A0A1B5Z9V8_TRISU</name>
<protein>
    <recommendedName>
        <fullName evidence="1">Reverse transcriptase zinc-binding domain-containing protein</fullName>
    </recommendedName>
</protein>
<evidence type="ECO:0000313" key="2">
    <source>
        <dbReference type="EMBL" id="GAU10909.1"/>
    </source>
</evidence>
<dbReference type="InterPro" id="IPR026960">
    <property type="entry name" value="RVT-Znf"/>
</dbReference>
<dbReference type="Proteomes" id="UP000242715">
    <property type="component" value="Unassembled WGS sequence"/>
</dbReference>
<dbReference type="OrthoDB" id="1436790at2759"/>
<accession>A0A1B5Z9V8</accession>
<reference evidence="3" key="1">
    <citation type="journal article" date="2017" name="Front. Plant Sci.">
        <title>Climate Clever Clovers: New Paradigm to Reduce the Environmental Footprint of Ruminants by Breeding Low Methanogenic Forages Utilizing Haplotype Variation.</title>
        <authorList>
            <person name="Kaur P."/>
            <person name="Appels R."/>
            <person name="Bayer P.E."/>
            <person name="Keeble-Gagnere G."/>
            <person name="Wang J."/>
            <person name="Hirakawa H."/>
            <person name="Shirasawa K."/>
            <person name="Vercoe P."/>
            <person name="Stefanova K."/>
            <person name="Durmic Z."/>
            <person name="Nichols P."/>
            <person name="Revell C."/>
            <person name="Isobe S.N."/>
            <person name="Edwards D."/>
            <person name="Erskine W."/>
        </authorList>
    </citation>
    <scope>NUCLEOTIDE SEQUENCE [LARGE SCALE GENOMIC DNA]</scope>
    <source>
        <strain evidence="3">cv. Daliak</strain>
    </source>
</reference>
<keyword evidence="3" id="KW-1185">Reference proteome</keyword>
<gene>
    <name evidence="2" type="ORF">TSUD_426860</name>
</gene>
<dbReference type="AlphaFoldDB" id="A0A1B5Z9V8"/>
<evidence type="ECO:0000259" key="1">
    <source>
        <dbReference type="Pfam" id="PF13966"/>
    </source>
</evidence>
<feature type="non-terminal residue" evidence="2">
    <location>
        <position position="113"/>
    </location>
</feature>
<feature type="non-terminal residue" evidence="2">
    <location>
        <position position="1"/>
    </location>
</feature>
<organism evidence="2 3">
    <name type="scientific">Trifolium subterraneum</name>
    <name type="common">Subterranean clover</name>
    <dbReference type="NCBI Taxonomy" id="3900"/>
    <lineage>
        <taxon>Eukaryota</taxon>
        <taxon>Viridiplantae</taxon>
        <taxon>Streptophyta</taxon>
        <taxon>Embryophyta</taxon>
        <taxon>Tracheophyta</taxon>
        <taxon>Spermatophyta</taxon>
        <taxon>Magnoliopsida</taxon>
        <taxon>eudicotyledons</taxon>
        <taxon>Gunneridae</taxon>
        <taxon>Pentapetalae</taxon>
        <taxon>rosids</taxon>
        <taxon>fabids</taxon>
        <taxon>Fabales</taxon>
        <taxon>Fabaceae</taxon>
        <taxon>Papilionoideae</taxon>
        <taxon>50 kb inversion clade</taxon>
        <taxon>NPAAA clade</taxon>
        <taxon>Hologalegina</taxon>
        <taxon>IRL clade</taxon>
        <taxon>Trifolieae</taxon>
        <taxon>Trifolium</taxon>
    </lineage>
</organism>
<proteinExistence type="predicted"/>
<dbReference type="Pfam" id="PF13966">
    <property type="entry name" value="zf-RVT"/>
    <property type="match status" value="1"/>
</dbReference>
<feature type="domain" description="Reverse transcriptase zinc-binding" evidence="1">
    <location>
        <begin position="19"/>
        <end position="111"/>
    </location>
</feature>
<comment type="caution">
    <text evidence="2">The sequence shown here is derived from an EMBL/GenBank/DDBJ whole genome shotgun (WGS) entry which is preliminary data.</text>
</comment>
<evidence type="ECO:0000313" key="3">
    <source>
        <dbReference type="Proteomes" id="UP000242715"/>
    </source>
</evidence>